<dbReference type="Gene3D" id="1.10.8.1060">
    <property type="entry name" value="Corynebacterium glutamicum thioredoxin-dependent arsenate reductase, N-terminal domain"/>
    <property type="match status" value="1"/>
</dbReference>
<gene>
    <name evidence="1" type="ORF">GCM10022403_092540</name>
</gene>
<name>A0ABP7JJV0_9ACTN</name>
<keyword evidence="2" id="KW-1185">Reference proteome</keyword>
<dbReference type="RefSeq" id="WP_275781536.1">
    <property type="nucleotide sequence ID" value="NZ_BAABDE010000050.1"/>
</dbReference>
<evidence type="ECO:0000313" key="1">
    <source>
        <dbReference type="EMBL" id="GAA3846267.1"/>
    </source>
</evidence>
<evidence type="ECO:0000313" key="2">
    <source>
        <dbReference type="Proteomes" id="UP001501009"/>
    </source>
</evidence>
<comment type="caution">
    <text evidence="1">The sequence shown here is derived from an EMBL/GenBank/DDBJ whole genome shotgun (WGS) entry which is preliminary data.</text>
</comment>
<dbReference type="EMBL" id="BAABDE010000050">
    <property type="protein sequence ID" value="GAA3846267.1"/>
    <property type="molecule type" value="Genomic_DNA"/>
</dbReference>
<protein>
    <submittedName>
        <fullName evidence="1">Uncharacterized protein</fullName>
    </submittedName>
</protein>
<sequence length="68" mass="7463">MADQAREEEAIRGVVDRLSSAFSATHSPEEIAAAVAKAHATFSERPVCEFVPVLVERKARVILNESIR</sequence>
<dbReference type="NCBIfam" id="NF046112">
    <property type="entry name" value="MSMEG_6209_Nter"/>
    <property type="match status" value="1"/>
</dbReference>
<reference evidence="2" key="1">
    <citation type="journal article" date="2019" name="Int. J. Syst. Evol. Microbiol.">
        <title>The Global Catalogue of Microorganisms (GCM) 10K type strain sequencing project: providing services to taxonomists for standard genome sequencing and annotation.</title>
        <authorList>
            <consortium name="The Broad Institute Genomics Platform"/>
            <consortium name="The Broad Institute Genome Sequencing Center for Infectious Disease"/>
            <person name="Wu L."/>
            <person name="Ma J."/>
        </authorList>
    </citation>
    <scope>NUCLEOTIDE SEQUENCE [LARGE SCALE GENOMIC DNA]</scope>
    <source>
        <strain evidence="2">JCM 17138</strain>
    </source>
</reference>
<proteinExistence type="predicted"/>
<organism evidence="1 2">
    <name type="scientific">Streptomyces coacervatus</name>
    <dbReference type="NCBI Taxonomy" id="647381"/>
    <lineage>
        <taxon>Bacteria</taxon>
        <taxon>Bacillati</taxon>
        <taxon>Actinomycetota</taxon>
        <taxon>Actinomycetes</taxon>
        <taxon>Kitasatosporales</taxon>
        <taxon>Streptomycetaceae</taxon>
        <taxon>Streptomyces</taxon>
    </lineage>
</organism>
<dbReference type="Proteomes" id="UP001501009">
    <property type="component" value="Unassembled WGS sequence"/>
</dbReference>
<accession>A0ABP7JJV0</accession>